<dbReference type="PANTHER" id="PTHR43179">
    <property type="entry name" value="RHAMNOSYLTRANSFERASE WBBL"/>
    <property type="match status" value="1"/>
</dbReference>
<dbReference type="SUPFAM" id="SSF53335">
    <property type="entry name" value="S-adenosyl-L-methionine-dependent methyltransferases"/>
    <property type="match status" value="1"/>
</dbReference>
<proteinExistence type="inferred from homology"/>
<feature type="compositionally biased region" description="Low complexity" evidence="5">
    <location>
        <begin position="531"/>
        <end position="540"/>
    </location>
</feature>
<name>A0ABT5MA48_9BURK</name>
<keyword evidence="3" id="KW-0808">Transferase</keyword>
<dbReference type="SUPFAM" id="SSF53756">
    <property type="entry name" value="UDP-Glycosyltransferase/glycogen phosphorylase"/>
    <property type="match status" value="1"/>
</dbReference>
<dbReference type="PANTHER" id="PTHR43179:SF12">
    <property type="entry name" value="GALACTOFURANOSYLTRANSFERASE GLFT2"/>
    <property type="match status" value="1"/>
</dbReference>
<dbReference type="RefSeq" id="WP_273924972.1">
    <property type="nucleotide sequence ID" value="NZ_JAQSIO010000001.1"/>
</dbReference>
<dbReference type="EMBL" id="JAQSIO010000001">
    <property type="protein sequence ID" value="MDD0813453.1"/>
    <property type="molecule type" value="Genomic_DNA"/>
</dbReference>
<protein>
    <submittedName>
        <fullName evidence="7">Methyltransferase domain-containing protein</fullName>
    </submittedName>
</protein>
<dbReference type="CDD" id="cd02440">
    <property type="entry name" value="AdoMet_MTases"/>
    <property type="match status" value="1"/>
</dbReference>
<evidence type="ECO:0000256" key="4">
    <source>
        <dbReference type="SAM" id="Coils"/>
    </source>
</evidence>
<evidence type="ECO:0000256" key="5">
    <source>
        <dbReference type="SAM" id="MobiDB-lite"/>
    </source>
</evidence>
<keyword evidence="4" id="KW-0175">Coiled coil</keyword>
<dbReference type="Gene3D" id="3.40.50.2000">
    <property type="entry name" value="Glycogen Phosphorylase B"/>
    <property type="match status" value="1"/>
</dbReference>
<keyword evidence="8" id="KW-1185">Reference proteome</keyword>
<dbReference type="Pfam" id="PF00535">
    <property type="entry name" value="Glycos_transf_2"/>
    <property type="match status" value="1"/>
</dbReference>
<dbReference type="SUPFAM" id="SSF53448">
    <property type="entry name" value="Nucleotide-diphospho-sugar transferases"/>
    <property type="match status" value="1"/>
</dbReference>
<evidence type="ECO:0000256" key="2">
    <source>
        <dbReference type="ARBA" id="ARBA00022676"/>
    </source>
</evidence>
<dbReference type="InterPro" id="IPR029044">
    <property type="entry name" value="Nucleotide-diphossugar_trans"/>
</dbReference>
<dbReference type="Gene3D" id="3.90.550.10">
    <property type="entry name" value="Spore Coat Polysaccharide Biosynthesis Protein SpsA, Chain A"/>
    <property type="match status" value="1"/>
</dbReference>
<feature type="domain" description="Glycosyltransferase 2-like" evidence="6">
    <location>
        <begin position="564"/>
        <end position="677"/>
    </location>
</feature>
<sequence length="1244" mass="137986">MSSRNAPLHVYTREIRQEARTSLRVLSDLVQPGARVLDLGCGSGALGHHLTAQRQCTVDGVTINEAEAELARPGYRRVDVTDLDQDDLALRFAGETYDFIICADVLEHLRGPDKVLRACRSLLAPGGQVLISIPNAGYAGLIAELMQGEFLYRDEGLLDRTHVRFFTRQSLARFLSEEGWGLRALDTIERELHESEFRTWFDTLAPAVTEQLLSQPDALTYQFIASVEPDREHVSELLHTAPPQAHPRFSANLYLGDARGLSEDRKLVLAGAVGQADQTLVFALPSERELNELRFDPADRPGFLHLHSLSLKAADGRLLWHWSSELDGLAQLGQWPHHDLLLHRTGLGNGSPLCLLVGNDPWVSPPVQALLPQAVGGTFEARLGWPLSADFMALAEQFRAQSLQYQAAQNAWDRQWTQAQQQHDALAQSHQTLSANLQQLHAAHQALNAERLPLQAALRRTEEERDALQAQCAALQAEHQQLQAQVQQLSLESAQHRRHVQALENTTVFRLTRPLVELKISLLGQRPHGVPEAPAALAAPATPPQREPAPELRPDAPPAPPIDVIVPVYRGLSDTQRCIRSALASVQRRDWALIVINDCSPEPEVTAWLREVAASEPRITLLENTENLGFVATVNRGMSLHPERDVVLLNSDTEVANDWLDRLAHAAHHNGRVATVTPFSNNATICSTPRFCEANPLPVGYDTARLDALFARTNPGQVVDVPTGVGFCMYIRRDCLQAVGLFDVANFGKGYGEENDFCCRAQQAGWRNLHALDTFVLHAGGVSFGASKSARELAAMETLRRLHPSYDAEVQAFIGRDPARAARQAVDVARLVEAGLPGVLMVTHRYEGGTMRHVRELAASLQGQAFCLMLRPEDGAQVRLQLMGPQEGLELGFDLATEYPALLQALRHLGVRHVHYQHLLGHAGPVMGLAEDLGVTSDFTAHDFYTVCPQVTLTDKRSQYCGEQGLAQCQQCVAERPGPGGGRIEDWRYYHAQLLQRTRHVLAPSLDAAERMARYVPGCDLRWAPHLDLPAQLPEATLPRLLSAEAPLKVVVIGALSAIKGADLLEELALEAERRNVLIDIHLVGYGYRTLKTRPQSRLTVHGAYRDEDLPAMLTWLQPDVVWFPALWPETYSYTLSTCLQAGLPVVAPDLGAFPERLQGRAWSWLRPWNSPVNECLVWWREVREAHFVTGTAPTPPAKRDPGLMGSVVRDWHYGSEYLKDLPTVAAPQVLPQDFLERYRSSRF</sequence>
<reference evidence="7 8" key="1">
    <citation type="submission" date="2023-02" db="EMBL/GenBank/DDBJ databases">
        <title>Bacterial whole genome sequence for Curvibacter sp. HBC28.</title>
        <authorList>
            <person name="Le V."/>
            <person name="Ko S.-R."/>
            <person name="Ahn C.-Y."/>
            <person name="Oh H.-M."/>
        </authorList>
    </citation>
    <scope>NUCLEOTIDE SEQUENCE [LARGE SCALE GENOMIC DNA]</scope>
    <source>
        <strain evidence="7 8">HBC28</strain>
    </source>
</reference>
<dbReference type="GO" id="GO:0032259">
    <property type="term" value="P:methylation"/>
    <property type="evidence" value="ECO:0007669"/>
    <property type="project" value="UniProtKB-KW"/>
</dbReference>
<comment type="similarity">
    <text evidence="1">Belongs to the glycosyltransferase 2 family.</text>
</comment>
<organism evidence="7 8">
    <name type="scientific">Curvibacter microcysteis</name>
    <dbReference type="NCBI Taxonomy" id="3026419"/>
    <lineage>
        <taxon>Bacteria</taxon>
        <taxon>Pseudomonadati</taxon>
        <taxon>Pseudomonadota</taxon>
        <taxon>Betaproteobacteria</taxon>
        <taxon>Burkholderiales</taxon>
        <taxon>Comamonadaceae</taxon>
        <taxon>Curvibacter</taxon>
    </lineage>
</organism>
<evidence type="ECO:0000256" key="3">
    <source>
        <dbReference type="ARBA" id="ARBA00022679"/>
    </source>
</evidence>
<dbReference type="Proteomes" id="UP001528672">
    <property type="component" value="Unassembled WGS sequence"/>
</dbReference>
<keyword evidence="7" id="KW-0489">Methyltransferase</keyword>
<comment type="caution">
    <text evidence="7">The sequence shown here is derived from an EMBL/GenBank/DDBJ whole genome shotgun (WGS) entry which is preliminary data.</text>
</comment>
<gene>
    <name evidence="7" type="ORF">PSQ39_02295</name>
</gene>
<dbReference type="Gene3D" id="3.40.50.150">
    <property type="entry name" value="Vaccinia Virus protein VP39"/>
    <property type="match status" value="1"/>
</dbReference>
<accession>A0ABT5MA48</accession>
<evidence type="ECO:0000313" key="7">
    <source>
        <dbReference type="EMBL" id="MDD0813453.1"/>
    </source>
</evidence>
<evidence type="ECO:0000259" key="6">
    <source>
        <dbReference type="Pfam" id="PF00535"/>
    </source>
</evidence>
<dbReference type="InterPro" id="IPR029063">
    <property type="entry name" value="SAM-dependent_MTases_sf"/>
</dbReference>
<dbReference type="SUPFAM" id="SSF56954">
    <property type="entry name" value="Outer membrane efflux proteins (OEP)"/>
    <property type="match status" value="1"/>
</dbReference>
<dbReference type="InterPro" id="IPR001173">
    <property type="entry name" value="Glyco_trans_2-like"/>
</dbReference>
<feature type="region of interest" description="Disordered" evidence="5">
    <location>
        <begin position="531"/>
        <end position="558"/>
    </location>
</feature>
<dbReference type="Pfam" id="PF13489">
    <property type="entry name" value="Methyltransf_23"/>
    <property type="match status" value="1"/>
</dbReference>
<keyword evidence="2" id="KW-0328">Glycosyltransferase</keyword>
<feature type="coiled-coil region" evidence="4">
    <location>
        <begin position="430"/>
        <end position="506"/>
    </location>
</feature>
<evidence type="ECO:0000256" key="1">
    <source>
        <dbReference type="ARBA" id="ARBA00006739"/>
    </source>
</evidence>
<evidence type="ECO:0000313" key="8">
    <source>
        <dbReference type="Proteomes" id="UP001528672"/>
    </source>
</evidence>
<dbReference type="GO" id="GO:0008168">
    <property type="term" value="F:methyltransferase activity"/>
    <property type="evidence" value="ECO:0007669"/>
    <property type="project" value="UniProtKB-KW"/>
</dbReference>